<dbReference type="EMBL" id="BRXZ01000487">
    <property type="protein sequence ID" value="GMI12592.1"/>
    <property type="molecule type" value="Genomic_DNA"/>
</dbReference>
<feature type="transmembrane region" description="Helical" evidence="1">
    <location>
        <begin position="154"/>
        <end position="175"/>
    </location>
</feature>
<comment type="caution">
    <text evidence="2">The sequence shown here is derived from an EMBL/GenBank/DDBJ whole genome shotgun (WGS) entry which is preliminary data.</text>
</comment>
<keyword evidence="3" id="KW-1185">Reference proteome</keyword>
<protein>
    <recommendedName>
        <fullName evidence="4">EamA domain-containing protein</fullName>
    </recommendedName>
</protein>
<feature type="transmembrane region" description="Helical" evidence="1">
    <location>
        <begin position="43"/>
        <end position="63"/>
    </location>
</feature>
<feature type="non-terminal residue" evidence="2">
    <location>
        <position position="267"/>
    </location>
</feature>
<dbReference type="PANTHER" id="PTHR22911">
    <property type="entry name" value="ACYL-MALONYL CONDENSING ENZYME-RELATED"/>
    <property type="match status" value="1"/>
</dbReference>
<dbReference type="GO" id="GO:0016020">
    <property type="term" value="C:membrane"/>
    <property type="evidence" value="ECO:0007669"/>
    <property type="project" value="TreeGrafter"/>
</dbReference>
<keyword evidence="1" id="KW-1133">Transmembrane helix</keyword>
<keyword evidence="1" id="KW-0472">Membrane</keyword>
<dbReference type="Proteomes" id="UP001165082">
    <property type="component" value="Unassembled WGS sequence"/>
</dbReference>
<proteinExistence type="predicted"/>
<evidence type="ECO:0000313" key="3">
    <source>
        <dbReference type="Proteomes" id="UP001165082"/>
    </source>
</evidence>
<evidence type="ECO:0000256" key="1">
    <source>
        <dbReference type="SAM" id="Phobius"/>
    </source>
</evidence>
<gene>
    <name evidence="2" type="ORF">TrRE_jg11698</name>
</gene>
<feature type="transmembrane region" description="Helical" evidence="1">
    <location>
        <begin position="113"/>
        <end position="134"/>
    </location>
</feature>
<keyword evidence="1" id="KW-0812">Transmembrane</keyword>
<feature type="non-terminal residue" evidence="2">
    <location>
        <position position="1"/>
    </location>
</feature>
<accession>A0A9W7FHP1</accession>
<feature type="transmembrane region" description="Helical" evidence="1">
    <location>
        <begin position="75"/>
        <end position="93"/>
    </location>
</feature>
<reference evidence="2" key="1">
    <citation type="submission" date="2022-07" db="EMBL/GenBank/DDBJ databases">
        <title>Genome analysis of Parmales, a sister group of diatoms, reveals the evolutionary specialization of diatoms from phago-mixotrophs to photoautotrophs.</title>
        <authorList>
            <person name="Ban H."/>
            <person name="Sato S."/>
            <person name="Yoshikawa S."/>
            <person name="Kazumasa Y."/>
            <person name="Nakamura Y."/>
            <person name="Ichinomiya M."/>
            <person name="Saitoh K."/>
            <person name="Sato N."/>
            <person name="Blanc-Mathieu R."/>
            <person name="Endo H."/>
            <person name="Kuwata A."/>
            <person name="Ogata H."/>
        </authorList>
    </citation>
    <scope>NUCLEOTIDE SEQUENCE</scope>
</reference>
<name>A0A9W7FHP1_9STRA</name>
<dbReference type="OrthoDB" id="74158at2759"/>
<evidence type="ECO:0008006" key="4">
    <source>
        <dbReference type="Google" id="ProtNLM"/>
    </source>
</evidence>
<organism evidence="2 3">
    <name type="scientific">Triparma retinervis</name>
    <dbReference type="NCBI Taxonomy" id="2557542"/>
    <lineage>
        <taxon>Eukaryota</taxon>
        <taxon>Sar</taxon>
        <taxon>Stramenopiles</taxon>
        <taxon>Ochrophyta</taxon>
        <taxon>Bolidophyceae</taxon>
        <taxon>Parmales</taxon>
        <taxon>Triparmaceae</taxon>
        <taxon>Triparma</taxon>
    </lineage>
</organism>
<dbReference type="AlphaFoldDB" id="A0A9W7FHP1"/>
<dbReference type="PANTHER" id="PTHR22911:SF76">
    <property type="entry name" value="EAMA DOMAIN-CONTAINING PROTEIN"/>
    <property type="match status" value="1"/>
</dbReference>
<sequence length="267" mass="27516">PTVPKLAYTSSHYKSSLPTLAISGVSLGLHFSAWVWSISHTTLAHSLLCVSMHPIVLNLVGHFRHRFRGGPRPRVMETAGTWVGILGCCIMLLDVTSGSSDASATSDPDAVTSPTLIGDFVAFLGALAMSVYLLCGESVRRPPPGFPSPPPIPLWLYAFPVTLVASVTCLSLALLSRPSSISLYDPLDLGSSALGFASPAYAPMCLYLGGASGVGGHTLINTLLAHLTPTVVGTSLLAEPVIGGVIGFLAGVQGVPGGWTWGGGAGL</sequence>
<evidence type="ECO:0000313" key="2">
    <source>
        <dbReference type="EMBL" id="GMI12592.1"/>
    </source>
</evidence>